<evidence type="ECO:0000313" key="7">
    <source>
        <dbReference type="Proteomes" id="UP000027100"/>
    </source>
</evidence>
<dbReference type="Proteomes" id="UP000027100">
    <property type="component" value="Unassembled WGS sequence"/>
</dbReference>
<dbReference type="OrthoDB" id="9778547at2"/>
<dbReference type="SMART" id="SM00382">
    <property type="entry name" value="AAA"/>
    <property type="match status" value="1"/>
</dbReference>
<dbReference type="RefSeq" id="WP_035595251.1">
    <property type="nucleotide sequence ID" value="NZ_ARYM01000004.1"/>
</dbReference>
<keyword evidence="4 6" id="KW-0067">ATP-binding</keyword>
<organism evidence="6 7">
    <name type="scientific">Hyphomonas polymorpha PS728</name>
    <dbReference type="NCBI Taxonomy" id="1280954"/>
    <lineage>
        <taxon>Bacteria</taxon>
        <taxon>Pseudomonadati</taxon>
        <taxon>Pseudomonadota</taxon>
        <taxon>Alphaproteobacteria</taxon>
        <taxon>Hyphomonadales</taxon>
        <taxon>Hyphomonadaceae</taxon>
        <taxon>Hyphomonas</taxon>
    </lineage>
</organism>
<dbReference type="Pfam" id="PF00005">
    <property type="entry name" value="ABC_tran"/>
    <property type="match status" value="1"/>
</dbReference>
<dbReference type="InterPro" id="IPR027417">
    <property type="entry name" value="P-loop_NTPase"/>
</dbReference>
<keyword evidence="3" id="KW-0547">Nucleotide-binding</keyword>
<evidence type="ECO:0000256" key="3">
    <source>
        <dbReference type="ARBA" id="ARBA00022741"/>
    </source>
</evidence>
<dbReference type="InterPro" id="IPR003593">
    <property type="entry name" value="AAA+_ATPase"/>
</dbReference>
<comment type="caution">
    <text evidence="6">The sequence shown here is derived from an EMBL/GenBank/DDBJ whole genome shotgun (WGS) entry which is preliminary data.</text>
</comment>
<sequence length="323" mass="34518">MSDAPLILSHATKRFGAFTAVSDLSFEVPAGQIIGFLGPNGAGKSTSLRMSLGVMAPDEGEVRLFGAPPELKNLKRVGFLPEERGLYKKMNARDTIIYFGRLKGLSASDARARADELLEATGLGKFRTTRISKLSKGMAQKVQILSTLAHRPDFLILDEPFSGLDPVNQQTLEDLIKAEHARGATILFSTHVMEHAERLCDRIVMLARGRKVLDGTLEEAYATLGSGARITLEPGFDLAAALAPKGFGVHRAADKGPGEAWRVDLAPGQGPQDALRAVLEAGAPIIGFQPEEARLRDVFVSLVGEAEAAALDTPAVPTEGEVV</sequence>
<dbReference type="PROSITE" id="PS50893">
    <property type="entry name" value="ABC_TRANSPORTER_2"/>
    <property type="match status" value="1"/>
</dbReference>
<evidence type="ECO:0000313" key="6">
    <source>
        <dbReference type="EMBL" id="KCZ99720.1"/>
    </source>
</evidence>
<dbReference type="EMBL" id="ARYM01000004">
    <property type="protein sequence ID" value="KCZ99720.1"/>
    <property type="molecule type" value="Genomic_DNA"/>
</dbReference>
<dbReference type="eggNOG" id="COG4152">
    <property type="taxonomic scope" value="Bacteria"/>
</dbReference>
<proteinExistence type="inferred from homology"/>
<dbReference type="GO" id="GO:0005524">
    <property type="term" value="F:ATP binding"/>
    <property type="evidence" value="ECO:0007669"/>
    <property type="project" value="UniProtKB-KW"/>
</dbReference>
<feature type="domain" description="ABC transporter" evidence="5">
    <location>
        <begin position="6"/>
        <end position="233"/>
    </location>
</feature>
<dbReference type="AlphaFoldDB" id="A0A062VM11"/>
<dbReference type="Gene3D" id="3.40.50.300">
    <property type="entry name" value="P-loop containing nucleotide triphosphate hydrolases"/>
    <property type="match status" value="1"/>
</dbReference>
<keyword evidence="7" id="KW-1185">Reference proteome</keyword>
<evidence type="ECO:0000256" key="1">
    <source>
        <dbReference type="ARBA" id="ARBA00005417"/>
    </source>
</evidence>
<name>A0A062VM11_9PROT</name>
<dbReference type="PATRIC" id="fig|1280954.3.peg.1027"/>
<dbReference type="InterPro" id="IPR017871">
    <property type="entry name" value="ABC_transporter-like_CS"/>
</dbReference>
<gene>
    <name evidence="6" type="ORF">HPO_05015</name>
</gene>
<dbReference type="PROSITE" id="PS00211">
    <property type="entry name" value="ABC_TRANSPORTER_1"/>
    <property type="match status" value="1"/>
</dbReference>
<protein>
    <submittedName>
        <fullName evidence="6">ABC transporter ATP-binding protein</fullName>
    </submittedName>
</protein>
<dbReference type="SUPFAM" id="SSF52540">
    <property type="entry name" value="P-loop containing nucleoside triphosphate hydrolases"/>
    <property type="match status" value="1"/>
</dbReference>
<dbReference type="STRING" id="1280954.HPO_05015"/>
<evidence type="ECO:0000256" key="4">
    <source>
        <dbReference type="ARBA" id="ARBA00022840"/>
    </source>
</evidence>
<evidence type="ECO:0000259" key="5">
    <source>
        <dbReference type="PROSITE" id="PS50893"/>
    </source>
</evidence>
<reference evidence="6 7" key="1">
    <citation type="journal article" date="2014" name="Antonie Van Leeuwenhoek">
        <title>Hyphomonas beringensis sp. nov. and Hyphomonas chukchiensis sp. nov., isolated from surface seawater of the Bering Sea and Chukchi Sea.</title>
        <authorList>
            <person name="Li C."/>
            <person name="Lai Q."/>
            <person name="Li G."/>
            <person name="Dong C."/>
            <person name="Wang J."/>
            <person name="Liao Y."/>
            <person name="Shao Z."/>
        </authorList>
    </citation>
    <scope>NUCLEOTIDE SEQUENCE [LARGE SCALE GENOMIC DNA]</scope>
    <source>
        <strain evidence="6 7">PS728</strain>
    </source>
</reference>
<accession>A0A062VM11</accession>
<dbReference type="InterPro" id="IPR003439">
    <property type="entry name" value="ABC_transporter-like_ATP-bd"/>
</dbReference>
<dbReference type="PANTHER" id="PTHR43335">
    <property type="entry name" value="ABC TRANSPORTER, ATP-BINDING PROTEIN"/>
    <property type="match status" value="1"/>
</dbReference>
<keyword evidence="2" id="KW-0813">Transport</keyword>
<evidence type="ECO:0000256" key="2">
    <source>
        <dbReference type="ARBA" id="ARBA00022448"/>
    </source>
</evidence>
<comment type="similarity">
    <text evidence="1">Belongs to the ABC transporter superfamily.</text>
</comment>
<dbReference type="GO" id="GO:0016887">
    <property type="term" value="F:ATP hydrolysis activity"/>
    <property type="evidence" value="ECO:0007669"/>
    <property type="project" value="InterPro"/>
</dbReference>